<accession>A0ABN8XSB1</accession>
<feature type="region of interest" description="Disordered" evidence="1">
    <location>
        <begin position="1"/>
        <end position="137"/>
    </location>
</feature>
<proteinExistence type="predicted"/>
<evidence type="ECO:0000256" key="1">
    <source>
        <dbReference type="SAM" id="MobiDB-lite"/>
    </source>
</evidence>
<keyword evidence="3" id="KW-1185">Reference proteome</keyword>
<dbReference type="EMBL" id="OX459937">
    <property type="protein sequence ID" value="CAI9152254.1"/>
    <property type="molecule type" value="Genomic_DNA"/>
</dbReference>
<evidence type="ECO:0000313" key="3">
    <source>
        <dbReference type="Proteomes" id="UP001176941"/>
    </source>
</evidence>
<feature type="compositionally biased region" description="Basic and acidic residues" evidence="1">
    <location>
        <begin position="59"/>
        <end position="72"/>
    </location>
</feature>
<gene>
    <name evidence="2" type="ORF">MRATA1EN1_LOCUS1216</name>
</gene>
<evidence type="ECO:0000313" key="2">
    <source>
        <dbReference type="EMBL" id="CAI9152254.1"/>
    </source>
</evidence>
<reference evidence="2" key="1">
    <citation type="submission" date="2023-04" db="EMBL/GenBank/DDBJ databases">
        <authorList>
            <consortium name="ELIXIR-Norway"/>
        </authorList>
    </citation>
    <scope>NUCLEOTIDE SEQUENCE [LARGE SCALE GENOMIC DNA]</scope>
</reference>
<protein>
    <submittedName>
        <fullName evidence="2">Uncharacterized protein</fullName>
    </submittedName>
</protein>
<organism evidence="2 3">
    <name type="scientific">Rangifer tarandus platyrhynchus</name>
    <name type="common">Svalbard reindeer</name>
    <dbReference type="NCBI Taxonomy" id="3082113"/>
    <lineage>
        <taxon>Eukaryota</taxon>
        <taxon>Metazoa</taxon>
        <taxon>Chordata</taxon>
        <taxon>Craniata</taxon>
        <taxon>Vertebrata</taxon>
        <taxon>Euteleostomi</taxon>
        <taxon>Mammalia</taxon>
        <taxon>Eutheria</taxon>
        <taxon>Laurasiatheria</taxon>
        <taxon>Artiodactyla</taxon>
        <taxon>Ruminantia</taxon>
        <taxon>Pecora</taxon>
        <taxon>Cervidae</taxon>
        <taxon>Odocoileinae</taxon>
        <taxon>Rangifer</taxon>
    </lineage>
</organism>
<dbReference type="Proteomes" id="UP001176941">
    <property type="component" value="Chromosome 1"/>
</dbReference>
<sequence length="137" mass="14505">MGRRTQRSRPEISACEDTPPSTDAPPPHPDFPASSPGPRNQGCGQSAPGAGRLGTVPGRDSRRNESGREAGLRRLLRPGPPGPATLRPRGGEGAGREDPPPNTFAFPESPFRSPSFPGPKDLELVLLGGPRRQSQFP</sequence>
<feature type="compositionally biased region" description="Low complexity" evidence="1">
    <location>
        <begin position="106"/>
        <end position="119"/>
    </location>
</feature>
<name>A0ABN8XSB1_RANTA</name>